<organism evidence="2 3">
    <name type="scientific">Leishmania braziliensis MHOM/BR/75/M2904</name>
    <dbReference type="NCBI Taxonomy" id="420245"/>
    <lineage>
        <taxon>Eukaryota</taxon>
        <taxon>Discoba</taxon>
        <taxon>Euglenozoa</taxon>
        <taxon>Kinetoplastea</taxon>
        <taxon>Metakinetoplastina</taxon>
        <taxon>Trypanosomatida</taxon>
        <taxon>Trypanosomatidae</taxon>
        <taxon>Leishmaniinae</taxon>
        <taxon>Leishmania</taxon>
        <taxon>Leishmania braziliensis species complex</taxon>
    </lineage>
</organism>
<accession>A0A3P3ZJS4</accession>
<reference evidence="2 3" key="1">
    <citation type="submission" date="2018-09" db="EMBL/GenBank/DDBJ databases">
        <authorList>
            <person name="Peiro R."/>
            <person name="Begona"/>
            <person name="Cbmso G."/>
            <person name="Lopez M."/>
            <person name="Gonzalez S."/>
        </authorList>
    </citation>
    <scope>NUCLEOTIDE SEQUENCE [LARGE SCALE GENOMIC DNA]</scope>
</reference>
<protein>
    <submittedName>
        <fullName evidence="2">Hypothetical_protein</fullName>
    </submittedName>
</protein>
<keyword evidence="1" id="KW-0175">Coiled coil</keyword>
<name>A0A3P3ZJS4_LEIBR</name>
<evidence type="ECO:0000313" key="2">
    <source>
        <dbReference type="EMBL" id="SYZ70448.1"/>
    </source>
</evidence>
<feature type="coiled-coil region" evidence="1">
    <location>
        <begin position="15"/>
        <end position="106"/>
    </location>
</feature>
<dbReference type="AlphaFoldDB" id="A0A3P3ZJS4"/>
<gene>
    <name evidence="2" type="ORF">LBRM2904_35.6360</name>
</gene>
<evidence type="ECO:0000256" key="1">
    <source>
        <dbReference type="SAM" id="Coils"/>
    </source>
</evidence>
<dbReference type="Proteomes" id="UP000319462">
    <property type="component" value="Chromosome 35"/>
</dbReference>
<dbReference type="EMBL" id="LS997634">
    <property type="protein sequence ID" value="SYZ70448.1"/>
    <property type="molecule type" value="Genomic_DNA"/>
</dbReference>
<evidence type="ECO:0000313" key="3">
    <source>
        <dbReference type="Proteomes" id="UP000319462"/>
    </source>
</evidence>
<sequence length="313" mass="36144">MSVLSERLVTQLLRIRNRELELETKQQELDSKLKQEEDLRRELEVEQEKLAKLRSVQETLEKLNDGSEAKYKAVKEDDELQRKQISEELKRRIAEVDEISRELIQREQDAMARKELLMKQQEIYEEHSGSGKEKFEALLAKREGEVEALTKKKMDNICRTSELQKQLETETEQLIAAKQVQDDLKAKVEEFLARFSVLQTQLKDAKKVYESASTDKDRTTRVLKALESDLAMARRRATTSRGERDKEFAKVTALREKMGALRNQITTIESVTKMLSTPIEDSAVAGPAEPRSDVKAPLLSVGEEYKWGQEEYV</sequence>
<proteinExistence type="predicted"/>